<feature type="domain" description="HTTM-like" evidence="7">
    <location>
        <begin position="112"/>
        <end position="403"/>
    </location>
</feature>
<feature type="transmembrane region" description="Helical" evidence="6">
    <location>
        <begin position="217"/>
        <end position="237"/>
    </location>
</feature>
<keyword evidence="3 6" id="KW-1133">Transmembrane helix</keyword>
<keyword evidence="4 6" id="KW-0472">Membrane</keyword>
<protein>
    <recommendedName>
        <fullName evidence="7">HTTM-like domain-containing protein</fullName>
    </recommendedName>
</protein>
<evidence type="ECO:0000313" key="9">
    <source>
        <dbReference type="Proteomes" id="UP001217485"/>
    </source>
</evidence>
<dbReference type="EMBL" id="JAQNDK010000002">
    <property type="protein sequence ID" value="MDC0679152.1"/>
    <property type="molecule type" value="Genomic_DNA"/>
</dbReference>
<gene>
    <name evidence="8" type="ORF">POL72_15520</name>
</gene>
<evidence type="ECO:0000256" key="4">
    <source>
        <dbReference type="ARBA" id="ARBA00023136"/>
    </source>
</evidence>
<dbReference type="InterPro" id="IPR052964">
    <property type="entry name" value="Sporulation_signal_mat"/>
</dbReference>
<feature type="compositionally biased region" description="Low complexity" evidence="5">
    <location>
        <begin position="84"/>
        <end position="94"/>
    </location>
</feature>
<keyword evidence="9" id="KW-1185">Reference proteome</keyword>
<feature type="transmembrane region" description="Helical" evidence="6">
    <location>
        <begin position="339"/>
        <end position="356"/>
    </location>
</feature>
<accession>A0ABT5BYI5</accession>
<feature type="transmembrane region" description="Helical" evidence="6">
    <location>
        <begin position="277"/>
        <end position="295"/>
    </location>
</feature>
<feature type="compositionally biased region" description="Pro residues" evidence="5">
    <location>
        <begin position="742"/>
        <end position="751"/>
    </location>
</feature>
<organism evidence="8 9">
    <name type="scientific">Sorangium atrum</name>
    <dbReference type="NCBI Taxonomy" id="2995308"/>
    <lineage>
        <taxon>Bacteria</taxon>
        <taxon>Pseudomonadati</taxon>
        <taxon>Myxococcota</taxon>
        <taxon>Polyangia</taxon>
        <taxon>Polyangiales</taxon>
        <taxon>Polyangiaceae</taxon>
        <taxon>Sorangium</taxon>
    </lineage>
</organism>
<reference evidence="8 9" key="1">
    <citation type="submission" date="2023-01" db="EMBL/GenBank/DDBJ databases">
        <title>Minimal conservation of predation-associated metabolite biosynthetic gene clusters underscores biosynthetic potential of Myxococcota including descriptions for ten novel species: Archangium lansinium sp. nov., Myxococcus landrumus sp. nov., Nannocystis bai.</title>
        <authorList>
            <person name="Ahearne A."/>
            <person name="Stevens C."/>
            <person name="Dowd S."/>
        </authorList>
    </citation>
    <scope>NUCLEOTIDE SEQUENCE [LARGE SCALE GENOMIC DNA]</scope>
    <source>
        <strain evidence="8 9">WIWO2</strain>
    </source>
</reference>
<dbReference type="SMART" id="SM00752">
    <property type="entry name" value="HTTM"/>
    <property type="match status" value="1"/>
</dbReference>
<evidence type="ECO:0000313" key="8">
    <source>
        <dbReference type="EMBL" id="MDC0679152.1"/>
    </source>
</evidence>
<feature type="region of interest" description="Disordered" evidence="5">
    <location>
        <begin position="1"/>
        <end position="98"/>
    </location>
</feature>
<evidence type="ECO:0000256" key="2">
    <source>
        <dbReference type="ARBA" id="ARBA00022692"/>
    </source>
</evidence>
<dbReference type="PANTHER" id="PTHR39535:SF2">
    <property type="entry name" value="HTTM DOMAIN-CONTAINING PROTEIN"/>
    <property type="match status" value="1"/>
</dbReference>
<evidence type="ECO:0000256" key="6">
    <source>
        <dbReference type="SAM" id="Phobius"/>
    </source>
</evidence>
<name>A0ABT5BYI5_9BACT</name>
<sequence length="758" mass="83553">MGRPDEDPSAADPEAALGRGAGAPPGEGASTGDVPPGEGAPTEDVPPGEGASTGDASPDEGAPTGDVPPGEGEPRESAPGGEGAPRAPEGGAPRRPAEGRLRRVGRWIKEHYCTIDVRTLGLFRLVLGFLLSADCVRHWTEASWIYSNDGVLTNHYHLFHPSSGYNFSLYHAFSSTGEVHVAFALSLFCFLCFFVGWNTRLFSILSFILVTSRDNRIVMIENGGYVVVNIITCWAMFMPTGRRFSVDALIRSYRERRERTAADLADRRRPDWAERPYVSGIVLLAILNLATVYYFNVVNKSGQIWRHGETVHYVLHLDRMVTGVAVLARELIPFWATKGLTWGVLMLEALLVTWILSPYGRRFTRALAMGGMWALHGSFGVMMRLGPFSWFMIAWSFLLPTAQHWDALERWYRRRAAPRVVVYDGDSPLAFALMRFLVRLDALELLRFEEARAVPAGGAEAAGGGEPRPELFEVRDASDPADGRVFRGAAALREIVRALPGGRFAWPFVWALALGAPGALLGVASRRRDEIARYFGLGRAPRGRAAGVVESPSPLGERFARGRTIAREALIAYLGLCAVSQAINENKSVPAFLKHSQPSFVQATIVYPRILQGWGMFAPNPITEDGSISVDAITVDGRHVDPFTGLPPDLNLSDARGLGLGQIQQDYFNRIRLDRNKAFRKPGLQDYLLRYHERTGRPEDEIVACDVYWVRDQCPKPGESAPYKNEAIPILSYRKPGYRPRPGLPALPPPLKEASAEK</sequence>
<evidence type="ECO:0000256" key="5">
    <source>
        <dbReference type="SAM" id="MobiDB-lite"/>
    </source>
</evidence>
<evidence type="ECO:0000256" key="1">
    <source>
        <dbReference type="ARBA" id="ARBA00004127"/>
    </source>
</evidence>
<comment type="caution">
    <text evidence="8">The sequence shown here is derived from an EMBL/GenBank/DDBJ whole genome shotgun (WGS) entry which is preliminary data.</text>
</comment>
<dbReference type="PANTHER" id="PTHR39535">
    <property type="entry name" value="SPORULATION-DELAYING PROTEIN SDPB"/>
    <property type="match status" value="1"/>
</dbReference>
<evidence type="ECO:0000259" key="7">
    <source>
        <dbReference type="SMART" id="SM00752"/>
    </source>
</evidence>
<evidence type="ECO:0000256" key="3">
    <source>
        <dbReference type="ARBA" id="ARBA00022989"/>
    </source>
</evidence>
<feature type="region of interest" description="Disordered" evidence="5">
    <location>
        <begin position="737"/>
        <end position="758"/>
    </location>
</feature>
<dbReference type="Proteomes" id="UP001217485">
    <property type="component" value="Unassembled WGS sequence"/>
</dbReference>
<comment type="subcellular location">
    <subcellularLocation>
        <location evidence="1">Endomembrane system</location>
        <topology evidence="1">Multi-pass membrane protein</topology>
    </subcellularLocation>
</comment>
<proteinExistence type="predicted"/>
<feature type="transmembrane region" description="Helical" evidence="6">
    <location>
        <begin position="179"/>
        <end position="197"/>
    </location>
</feature>
<dbReference type="RefSeq" id="WP_272096098.1">
    <property type="nucleotide sequence ID" value="NZ_JAQNDK010000002.1"/>
</dbReference>
<dbReference type="InterPro" id="IPR011020">
    <property type="entry name" value="HTTM-like"/>
</dbReference>
<keyword evidence="2 6" id="KW-0812">Transmembrane</keyword>